<keyword evidence="1" id="KW-0472">Membrane</keyword>
<reference evidence="2 3" key="2">
    <citation type="submission" date="2018-11" db="EMBL/GenBank/DDBJ databases">
        <authorList>
            <consortium name="Pathogen Informatics"/>
        </authorList>
    </citation>
    <scope>NUCLEOTIDE SEQUENCE [LARGE SCALE GENOMIC DNA]</scope>
</reference>
<dbReference type="Proteomes" id="UP000280834">
    <property type="component" value="Unassembled WGS sequence"/>
</dbReference>
<evidence type="ECO:0000313" key="3">
    <source>
        <dbReference type="Proteomes" id="UP000280834"/>
    </source>
</evidence>
<feature type="transmembrane region" description="Helical" evidence="1">
    <location>
        <begin position="14"/>
        <end position="34"/>
    </location>
</feature>
<evidence type="ECO:0000313" key="2">
    <source>
        <dbReference type="EMBL" id="VDO17751.1"/>
    </source>
</evidence>
<keyword evidence="1" id="KW-0812">Transmembrane</keyword>
<gene>
    <name evidence="2" type="ORF">BTMF_LOCUS5153</name>
</gene>
<proteinExistence type="predicted"/>
<dbReference type="EMBL" id="UZAG01005423">
    <property type="protein sequence ID" value="VDO17751.1"/>
    <property type="molecule type" value="Genomic_DNA"/>
</dbReference>
<keyword evidence="1" id="KW-1133">Transmembrane helix</keyword>
<sequence>SILFSILINQPSKLYFTAIFTNFFTVFVTLSSFLRNSLQISAPLCHSVITVPSTITPCI</sequence>
<evidence type="ECO:0000256" key="1">
    <source>
        <dbReference type="SAM" id="Phobius"/>
    </source>
</evidence>
<organism evidence="4">
    <name type="scientific">Brugia timori</name>
    <dbReference type="NCBI Taxonomy" id="42155"/>
    <lineage>
        <taxon>Eukaryota</taxon>
        <taxon>Metazoa</taxon>
        <taxon>Ecdysozoa</taxon>
        <taxon>Nematoda</taxon>
        <taxon>Chromadorea</taxon>
        <taxon>Rhabditida</taxon>
        <taxon>Spirurina</taxon>
        <taxon>Spiruromorpha</taxon>
        <taxon>Filarioidea</taxon>
        <taxon>Onchocercidae</taxon>
        <taxon>Brugia</taxon>
    </lineage>
</organism>
<protein>
    <submittedName>
        <fullName evidence="4">Ovule protein</fullName>
    </submittedName>
</protein>
<reference evidence="4" key="1">
    <citation type="submission" date="2017-02" db="UniProtKB">
        <authorList>
            <consortium name="WormBaseParasite"/>
        </authorList>
    </citation>
    <scope>IDENTIFICATION</scope>
</reference>
<keyword evidence="3" id="KW-1185">Reference proteome</keyword>
<accession>A0A0R3QHM1</accession>
<dbReference type="WBParaSite" id="BTMF_0000588901-mRNA-1">
    <property type="protein sequence ID" value="BTMF_0000588901-mRNA-1"/>
    <property type="gene ID" value="BTMF_0000588901"/>
</dbReference>
<evidence type="ECO:0000313" key="4">
    <source>
        <dbReference type="WBParaSite" id="BTMF_0000588901-mRNA-1"/>
    </source>
</evidence>
<name>A0A0R3QHM1_9BILA</name>
<dbReference type="AlphaFoldDB" id="A0A0R3QHM1"/>